<dbReference type="SUPFAM" id="SSF69917">
    <property type="entry name" value="OMPT-like"/>
    <property type="match status" value="1"/>
</dbReference>
<dbReference type="OrthoDB" id="2112810at2"/>
<dbReference type="GO" id="GO:0004190">
    <property type="term" value="F:aspartic-type endopeptidase activity"/>
    <property type="evidence" value="ECO:0007669"/>
    <property type="project" value="InterPro"/>
</dbReference>
<keyword evidence="3" id="KW-0378">Hydrolase</keyword>
<dbReference type="PIRSF" id="PIRSF001522">
    <property type="entry name" value="Peptidase_A26"/>
    <property type="match status" value="1"/>
</dbReference>
<feature type="active site" evidence="1">
    <location>
        <position position="222"/>
    </location>
</feature>
<evidence type="ECO:0000256" key="2">
    <source>
        <dbReference type="SAM" id="SignalP"/>
    </source>
</evidence>
<dbReference type="EMBL" id="RHHM01000005">
    <property type="protein sequence ID" value="RQM38810.1"/>
    <property type="molecule type" value="Genomic_DNA"/>
</dbReference>
<reference evidence="3 4" key="1">
    <citation type="submission" date="2018-10" db="EMBL/GenBank/DDBJ databases">
        <title>Draft genome sequence for the type isolate of Erwinia psidii, agent causal of bacterial blight in guava (Psidium guajava) and wilt and die-back of Eucalyptus spp.</title>
        <authorList>
            <person name="Hermenegildo P.S."/>
            <person name="Santos S.A."/>
            <person name="Guimaraes L.M.S."/>
            <person name="Vidigal P.M.P."/>
            <person name="Pereira I.C."/>
            <person name="Badel J.L."/>
            <person name="Alfenas-Zerbini P."/>
            <person name="Ferreira M.A.S.V."/>
            <person name="Alfenas A.C."/>
        </authorList>
    </citation>
    <scope>NUCLEOTIDE SEQUENCE [LARGE SCALE GENOMIC DNA]</scope>
    <source>
        <strain evidence="3 4">IBSBF 435</strain>
    </source>
</reference>
<feature type="active site" evidence="1">
    <location>
        <position position="100"/>
    </location>
</feature>
<dbReference type="AlphaFoldDB" id="A0A3N6SBS7"/>
<protein>
    <submittedName>
        <fullName evidence="3">Omptin family outer membrane protease</fullName>
    </submittedName>
</protein>
<feature type="active site" evidence="1">
    <location>
        <position position="220"/>
    </location>
</feature>
<feature type="signal peptide" evidence="2">
    <location>
        <begin position="1"/>
        <end position="20"/>
    </location>
</feature>
<comment type="caution">
    <text evidence="3">The sequence shown here is derived from an EMBL/GenBank/DDBJ whole genome shotgun (WGS) entry which is preliminary data.</text>
</comment>
<dbReference type="Gene3D" id="2.40.128.90">
    <property type="entry name" value="OMPT-like"/>
    <property type="match status" value="1"/>
</dbReference>
<evidence type="ECO:0000313" key="3">
    <source>
        <dbReference type="EMBL" id="RQM38810.1"/>
    </source>
</evidence>
<feature type="active site" evidence="1">
    <location>
        <position position="98"/>
    </location>
</feature>
<name>A0A3N6SBS7_9GAMM</name>
<sequence>MKINLIVASATTLLASSAFAADKTEFDAITLSTSLGWLGGESGEYVYADDGSKTSALTWKIKNAPIIKGDLSWDATHWLTLGARGWVTLTSSDSQMDDYDWLTPGQSGWSDWSTHPDTQLNHANEFDAYVKGWLVKTPEYGLAAMLGYQQTRYSWTAYGGTYRYDNGQDVGAFVPGEAVGGYKQQFSVPYLGLAGVSRFGDVELSAMFKFSPWVRARDNDEHYQRAVTFHEKGINSDYYSATLAAGYYLNPSAKIYMEFNYSQYKTASADMTIIDRMMEDQQHLSGDVAGLSNKSYSLTTGLQYQF</sequence>
<dbReference type="Pfam" id="PF01278">
    <property type="entry name" value="Omptin"/>
    <property type="match status" value="1"/>
</dbReference>
<dbReference type="PRINTS" id="PR00482">
    <property type="entry name" value="OMPTIN"/>
</dbReference>
<keyword evidence="3" id="KW-0645">Protease</keyword>
<proteinExistence type="predicted"/>
<evidence type="ECO:0000256" key="1">
    <source>
        <dbReference type="PIRSR" id="PIRSR001522-1"/>
    </source>
</evidence>
<keyword evidence="2" id="KW-0732">Signal</keyword>
<dbReference type="InterPro" id="IPR020080">
    <property type="entry name" value="OM_adhesin/peptidase_omptin"/>
</dbReference>
<dbReference type="GO" id="GO:0006508">
    <property type="term" value="P:proteolysis"/>
    <property type="evidence" value="ECO:0007669"/>
    <property type="project" value="UniProtKB-KW"/>
</dbReference>
<dbReference type="Proteomes" id="UP000279457">
    <property type="component" value="Unassembled WGS sequence"/>
</dbReference>
<dbReference type="InterPro" id="IPR000036">
    <property type="entry name" value="Peptidase_A26_omptin"/>
</dbReference>
<organism evidence="3 4">
    <name type="scientific">Erwinia psidii</name>
    <dbReference type="NCBI Taxonomy" id="69224"/>
    <lineage>
        <taxon>Bacteria</taxon>
        <taxon>Pseudomonadati</taxon>
        <taxon>Pseudomonadota</taxon>
        <taxon>Gammaproteobacteria</taxon>
        <taxon>Enterobacterales</taxon>
        <taxon>Erwiniaceae</taxon>
        <taxon>Erwinia</taxon>
    </lineage>
</organism>
<feature type="chain" id="PRO_5018061777" evidence="2">
    <location>
        <begin position="21"/>
        <end position="306"/>
    </location>
</feature>
<accession>A0A3N6SBS7</accession>
<dbReference type="RefSeq" id="WP_124232785.1">
    <property type="nucleotide sequence ID" value="NZ_RHHM01000005.1"/>
</dbReference>
<keyword evidence="4" id="KW-1185">Reference proteome</keyword>
<dbReference type="InterPro" id="IPR053724">
    <property type="entry name" value="OMP_A26_sf"/>
</dbReference>
<dbReference type="GO" id="GO:0009279">
    <property type="term" value="C:cell outer membrane"/>
    <property type="evidence" value="ECO:0007669"/>
    <property type="project" value="InterPro"/>
</dbReference>
<gene>
    <name evidence="3" type="ORF">EB241_08910</name>
</gene>
<evidence type="ECO:0000313" key="4">
    <source>
        <dbReference type="Proteomes" id="UP000279457"/>
    </source>
</evidence>